<dbReference type="AlphaFoldDB" id="A0A024U768"/>
<sequence>MSKIFIDIEDLHPKVAGDLTTSRLAELDSITLPIHSSFYLLLPLRVPGHNTGGKPDKITGTCHYCGKEGHWQSKCRKKAREEGRPETAGRRTNSGQRNARGTDGDQASSNAVFMFSAIEVAPIMVDDEVNDYLQADLTWDWDVRPIRQVSLHGEVLTVTFHLEIVCLRRFIDDNDPTSVPSPRSVRPSQ</sequence>
<evidence type="ECO:0000259" key="3">
    <source>
        <dbReference type="PROSITE" id="PS50158"/>
    </source>
</evidence>
<accession>A0A024U768</accession>
<evidence type="ECO:0000313" key="4">
    <source>
        <dbReference type="EMBL" id="ETW02065.1"/>
    </source>
</evidence>
<dbReference type="SUPFAM" id="SSF57756">
    <property type="entry name" value="Retrovirus zinc finger-like domains"/>
    <property type="match status" value="1"/>
</dbReference>
<dbReference type="InterPro" id="IPR036875">
    <property type="entry name" value="Znf_CCHC_sf"/>
</dbReference>
<reference evidence="4" key="1">
    <citation type="submission" date="2013-12" db="EMBL/GenBank/DDBJ databases">
        <title>The Genome Sequence of Aphanomyces invadans NJM9701.</title>
        <authorList>
            <consortium name="The Broad Institute Genomics Platform"/>
            <person name="Russ C."/>
            <person name="Tyler B."/>
            <person name="van West P."/>
            <person name="Dieguez-Uribeondo J."/>
            <person name="Young S.K."/>
            <person name="Zeng Q."/>
            <person name="Gargeya S."/>
            <person name="Fitzgerald M."/>
            <person name="Abouelleil A."/>
            <person name="Alvarado L."/>
            <person name="Chapman S.B."/>
            <person name="Gainer-Dewar J."/>
            <person name="Goldberg J."/>
            <person name="Griggs A."/>
            <person name="Gujja S."/>
            <person name="Hansen M."/>
            <person name="Howarth C."/>
            <person name="Imamovic A."/>
            <person name="Ireland A."/>
            <person name="Larimer J."/>
            <person name="McCowan C."/>
            <person name="Murphy C."/>
            <person name="Pearson M."/>
            <person name="Poon T.W."/>
            <person name="Priest M."/>
            <person name="Roberts A."/>
            <person name="Saif S."/>
            <person name="Shea T."/>
            <person name="Sykes S."/>
            <person name="Wortman J."/>
            <person name="Nusbaum C."/>
            <person name="Birren B."/>
        </authorList>
    </citation>
    <scope>NUCLEOTIDE SEQUENCE [LARGE SCALE GENOMIC DNA]</scope>
    <source>
        <strain evidence="4">NJM9701</strain>
    </source>
</reference>
<organism evidence="4">
    <name type="scientific">Aphanomyces invadans</name>
    <dbReference type="NCBI Taxonomy" id="157072"/>
    <lineage>
        <taxon>Eukaryota</taxon>
        <taxon>Sar</taxon>
        <taxon>Stramenopiles</taxon>
        <taxon>Oomycota</taxon>
        <taxon>Saprolegniomycetes</taxon>
        <taxon>Saprolegniales</taxon>
        <taxon>Verrucalvaceae</taxon>
        <taxon>Aphanomyces</taxon>
    </lineage>
</organism>
<dbReference type="InterPro" id="IPR001878">
    <property type="entry name" value="Znf_CCHC"/>
</dbReference>
<feature type="domain" description="CCHC-type" evidence="3">
    <location>
        <begin position="62"/>
        <end position="77"/>
    </location>
</feature>
<keyword evidence="1" id="KW-0863">Zinc-finger</keyword>
<dbReference type="RefSeq" id="XP_008868670.1">
    <property type="nucleotide sequence ID" value="XM_008870448.1"/>
</dbReference>
<dbReference type="EMBL" id="KI913961">
    <property type="protein sequence ID" value="ETW02065.1"/>
    <property type="molecule type" value="Genomic_DNA"/>
</dbReference>
<dbReference type="VEuPathDB" id="FungiDB:H310_05677"/>
<feature type="region of interest" description="Disordered" evidence="2">
    <location>
        <begin position="75"/>
        <end position="106"/>
    </location>
</feature>
<dbReference type="Gene3D" id="4.10.60.10">
    <property type="entry name" value="Zinc finger, CCHC-type"/>
    <property type="match status" value="1"/>
</dbReference>
<evidence type="ECO:0000256" key="2">
    <source>
        <dbReference type="SAM" id="MobiDB-lite"/>
    </source>
</evidence>
<feature type="compositionally biased region" description="Basic and acidic residues" evidence="2">
    <location>
        <begin position="79"/>
        <end position="89"/>
    </location>
</feature>
<name>A0A024U768_9STRA</name>
<proteinExistence type="predicted"/>
<dbReference type="GO" id="GO:0003676">
    <property type="term" value="F:nucleic acid binding"/>
    <property type="evidence" value="ECO:0007669"/>
    <property type="project" value="InterPro"/>
</dbReference>
<evidence type="ECO:0000256" key="1">
    <source>
        <dbReference type="PROSITE-ProRule" id="PRU00047"/>
    </source>
</evidence>
<gene>
    <name evidence="4" type="ORF">H310_05677</name>
</gene>
<dbReference type="GO" id="GO:0008270">
    <property type="term" value="F:zinc ion binding"/>
    <property type="evidence" value="ECO:0007669"/>
    <property type="project" value="UniProtKB-KW"/>
</dbReference>
<keyword evidence="1" id="KW-0862">Zinc</keyword>
<protein>
    <recommendedName>
        <fullName evidence="3">CCHC-type domain-containing protein</fullName>
    </recommendedName>
</protein>
<dbReference type="PROSITE" id="PS50158">
    <property type="entry name" value="ZF_CCHC"/>
    <property type="match status" value="1"/>
</dbReference>
<keyword evidence="1" id="KW-0479">Metal-binding</keyword>
<feature type="compositionally biased region" description="Polar residues" evidence="2">
    <location>
        <begin position="90"/>
        <end position="106"/>
    </location>
</feature>
<dbReference type="GeneID" id="20082727"/>
<dbReference type="SMART" id="SM00343">
    <property type="entry name" value="ZnF_C2HC"/>
    <property type="match status" value="1"/>
</dbReference>